<dbReference type="AlphaFoldDB" id="A0A9D1PJ33"/>
<comment type="caution">
    <text evidence="6">The sequence shown here is derived from an EMBL/GenBank/DDBJ whole genome shotgun (WGS) entry which is preliminary data.</text>
</comment>
<dbReference type="EMBL" id="DXIE01000038">
    <property type="protein sequence ID" value="HIV62585.1"/>
    <property type="molecule type" value="Genomic_DNA"/>
</dbReference>
<evidence type="ECO:0000313" key="7">
    <source>
        <dbReference type="Proteomes" id="UP000886808"/>
    </source>
</evidence>
<name>A0A9D1PJ33_9FIRM</name>
<dbReference type="PANTHER" id="PTHR21600">
    <property type="entry name" value="MITOCHONDRIAL RNA PSEUDOURIDINE SYNTHASE"/>
    <property type="match status" value="1"/>
</dbReference>
<comment type="similarity">
    <text evidence="2 4">Belongs to the pseudouridine synthase RluA family.</text>
</comment>
<dbReference type="SUPFAM" id="SSF55120">
    <property type="entry name" value="Pseudouridine synthase"/>
    <property type="match status" value="1"/>
</dbReference>
<dbReference type="GO" id="GO:0009982">
    <property type="term" value="F:pseudouridine synthase activity"/>
    <property type="evidence" value="ECO:0007669"/>
    <property type="project" value="InterPro"/>
</dbReference>
<dbReference type="NCBIfam" id="TIGR00005">
    <property type="entry name" value="rluA_subfam"/>
    <property type="match status" value="1"/>
</dbReference>
<evidence type="ECO:0000256" key="2">
    <source>
        <dbReference type="ARBA" id="ARBA00010876"/>
    </source>
</evidence>
<evidence type="ECO:0000256" key="4">
    <source>
        <dbReference type="RuleBase" id="RU362028"/>
    </source>
</evidence>
<evidence type="ECO:0000259" key="5">
    <source>
        <dbReference type="Pfam" id="PF00849"/>
    </source>
</evidence>
<gene>
    <name evidence="6" type="ORF">H9746_07075</name>
</gene>
<dbReference type="InterPro" id="IPR006145">
    <property type="entry name" value="PsdUridine_synth_RsuA/RluA"/>
</dbReference>
<dbReference type="PANTHER" id="PTHR21600:SF35">
    <property type="entry name" value="PSEUDOURIDINE SYNTHASE"/>
    <property type="match status" value="1"/>
</dbReference>
<feature type="domain" description="Pseudouridine synthase RsuA/RluA-like" evidence="5">
    <location>
        <begin position="88"/>
        <end position="235"/>
    </location>
</feature>
<comment type="function">
    <text evidence="4">Responsible for synthesis of pseudouridine from uracil.</text>
</comment>
<dbReference type="EC" id="5.4.99.-" evidence="4"/>
<protein>
    <recommendedName>
        <fullName evidence="4">Pseudouridine synthase</fullName>
        <ecNumber evidence="4">5.4.99.-</ecNumber>
    </recommendedName>
</protein>
<evidence type="ECO:0000256" key="3">
    <source>
        <dbReference type="PIRSR" id="PIRSR606225-1"/>
    </source>
</evidence>
<dbReference type="CDD" id="cd02869">
    <property type="entry name" value="PseudoU_synth_RluA_like"/>
    <property type="match status" value="1"/>
</dbReference>
<reference evidence="6" key="1">
    <citation type="journal article" date="2021" name="PeerJ">
        <title>Extensive microbial diversity within the chicken gut microbiome revealed by metagenomics and culture.</title>
        <authorList>
            <person name="Gilroy R."/>
            <person name="Ravi A."/>
            <person name="Getino M."/>
            <person name="Pursley I."/>
            <person name="Horton D.L."/>
            <person name="Alikhan N.F."/>
            <person name="Baker D."/>
            <person name="Gharbi K."/>
            <person name="Hall N."/>
            <person name="Watson M."/>
            <person name="Adriaenssens E.M."/>
            <person name="Foster-Nyarko E."/>
            <person name="Jarju S."/>
            <person name="Secka A."/>
            <person name="Antonio M."/>
            <person name="Oren A."/>
            <person name="Chaudhuri R.R."/>
            <person name="La Ragione R."/>
            <person name="Hildebrand F."/>
            <person name="Pallen M.J."/>
        </authorList>
    </citation>
    <scope>NUCLEOTIDE SEQUENCE</scope>
    <source>
        <strain evidence="6">CHK193-4272</strain>
    </source>
</reference>
<dbReference type="Proteomes" id="UP000886808">
    <property type="component" value="Unassembled WGS sequence"/>
</dbReference>
<dbReference type="InterPro" id="IPR006225">
    <property type="entry name" value="PsdUridine_synth_RluC/D"/>
</dbReference>
<reference evidence="6" key="2">
    <citation type="submission" date="2021-04" db="EMBL/GenBank/DDBJ databases">
        <authorList>
            <person name="Gilroy R."/>
        </authorList>
    </citation>
    <scope>NUCLEOTIDE SEQUENCE</scope>
    <source>
        <strain evidence="6">CHK193-4272</strain>
    </source>
</reference>
<comment type="catalytic activity">
    <reaction evidence="1 4">
        <text>a uridine in RNA = a pseudouridine in RNA</text>
        <dbReference type="Rhea" id="RHEA:48348"/>
        <dbReference type="Rhea" id="RHEA-COMP:12068"/>
        <dbReference type="Rhea" id="RHEA-COMP:12069"/>
        <dbReference type="ChEBI" id="CHEBI:65314"/>
        <dbReference type="ChEBI" id="CHEBI:65315"/>
    </reaction>
</comment>
<dbReference type="GO" id="GO:0140098">
    <property type="term" value="F:catalytic activity, acting on RNA"/>
    <property type="evidence" value="ECO:0007669"/>
    <property type="project" value="UniProtKB-ARBA"/>
</dbReference>
<dbReference type="InterPro" id="IPR050188">
    <property type="entry name" value="RluA_PseudoU_synthase"/>
</dbReference>
<feature type="active site" evidence="3">
    <location>
        <position position="132"/>
    </location>
</feature>
<keyword evidence="4" id="KW-0413">Isomerase</keyword>
<proteinExistence type="inferred from homology"/>
<dbReference type="GO" id="GO:0000455">
    <property type="term" value="P:enzyme-directed rRNA pseudouridine synthesis"/>
    <property type="evidence" value="ECO:0007669"/>
    <property type="project" value="TreeGrafter"/>
</dbReference>
<accession>A0A9D1PJ33</accession>
<evidence type="ECO:0000313" key="6">
    <source>
        <dbReference type="EMBL" id="HIV62585.1"/>
    </source>
</evidence>
<dbReference type="GO" id="GO:0003723">
    <property type="term" value="F:RNA binding"/>
    <property type="evidence" value="ECO:0007669"/>
    <property type="project" value="InterPro"/>
</dbReference>
<dbReference type="Gene3D" id="3.30.2350.10">
    <property type="entry name" value="Pseudouridine synthase"/>
    <property type="match status" value="1"/>
</dbReference>
<evidence type="ECO:0000256" key="1">
    <source>
        <dbReference type="ARBA" id="ARBA00000073"/>
    </source>
</evidence>
<dbReference type="InterPro" id="IPR020103">
    <property type="entry name" value="PsdUridine_synth_cat_dom_sf"/>
</dbReference>
<organism evidence="6 7">
    <name type="scientific">Candidatus Butyricicoccus avistercoris</name>
    <dbReference type="NCBI Taxonomy" id="2838518"/>
    <lineage>
        <taxon>Bacteria</taxon>
        <taxon>Bacillati</taxon>
        <taxon>Bacillota</taxon>
        <taxon>Clostridia</taxon>
        <taxon>Eubacteriales</taxon>
        <taxon>Butyricicoccaceae</taxon>
        <taxon>Butyricicoccus</taxon>
    </lineage>
</organism>
<sequence length="302" mass="34290">MRCVTYKVEEENDITVEKFLRKKGVSRRVIIDLKKEPDGITANNEHIRTIDRLKTGDNLTIRVRECDFIEHIIPQDIELDIIYQDEDMTVISKKAGIAVHPSPRNRENTVANALAFKTKKKEFVFRAIGRLDKNTSGLLVVAENPLSAAMLSDMSSKKLMRREYIAVCTGNIPDSGTIDAPIRRQAESVVTRIVADDGERAVTHFKKIAYKDGFSLAHIWLETGRTHQIRVHMKHIGHPLPGDFLYNSNYNIISRHALHAAFLNVTQPITGEKLEFFAPLPADMQRFFPEITSDELKILCGK</sequence>
<dbReference type="Pfam" id="PF00849">
    <property type="entry name" value="PseudoU_synth_2"/>
    <property type="match status" value="1"/>
</dbReference>